<evidence type="ECO:0000313" key="2">
    <source>
        <dbReference type="Proteomes" id="UP000030656"/>
    </source>
</evidence>
<protein>
    <submittedName>
        <fullName evidence="1">Uncharacterized protein</fullName>
    </submittedName>
</protein>
<dbReference type="Proteomes" id="UP000030656">
    <property type="component" value="Unassembled WGS sequence"/>
</dbReference>
<reference evidence="1 2" key="1">
    <citation type="submission" date="2013-02" db="EMBL/GenBank/DDBJ databases">
        <title>The Genome Annotation of Plasmodium falciparum FCH/4.</title>
        <authorList>
            <consortium name="The Broad Institute Genome Sequencing Platform"/>
            <consortium name="The Broad Institute Genome Sequencing Center for Infectious Disease"/>
            <person name="Neafsey D."/>
            <person name="Hoffman S."/>
            <person name="Volkman S."/>
            <person name="Rosenthal P."/>
            <person name="Walker B."/>
            <person name="Young S.K."/>
            <person name="Zeng Q."/>
            <person name="Gargeya S."/>
            <person name="Fitzgerald M."/>
            <person name="Haas B."/>
            <person name="Abouelleil A."/>
            <person name="Allen A.W."/>
            <person name="Alvarado L."/>
            <person name="Arachchi H.M."/>
            <person name="Berlin A.M."/>
            <person name="Chapman S.B."/>
            <person name="Gainer-Dewar J."/>
            <person name="Goldberg J."/>
            <person name="Griggs A."/>
            <person name="Gujja S."/>
            <person name="Hansen M."/>
            <person name="Howarth C."/>
            <person name="Imamovic A."/>
            <person name="Ireland A."/>
            <person name="Larimer J."/>
            <person name="McCowan C."/>
            <person name="Murphy C."/>
            <person name="Pearson M."/>
            <person name="Poon T.W."/>
            <person name="Priest M."/>
            <person name="Roberts A."/>
            <person name="Saif S."/>
            <person name="Shea T."/>
            <person name="Sisk P."/>
            <person name="Sykes S."/>
            <person name="Wortman J."/>
            <person name="Nusbaum C."/>
            <person name="Birren B."/>
        </authorList>
    </citation>
    <scope>NUCLEOTIDE SEQUENCE [LARGE SCALE GENOMIC DNA]</scope>
    <source>
        <strain evidence="1 2">FCH/4</strain>
    </source>
</reference>
<evidence type="ECO:0000313" key="1">
    <source>
        <dbReference type="EMBL" id="ETW31777.1"/>
    </source>
</evidence>
<sequence length="328" mass="39838">MGINSYFMKYIKVTYITRRRSEMKKTIENLKNNIYTYNTYSCKNIIYHMKDVEGLNINNNDYIVKIDENIENLLKFINPLNICNKKDNDEKITSFYNINKNNLDIKEDDNLLSGNDMYILKYKINHIIGKRGKREQYRYTYLKSPFKYKYALRHYVFEKYKYHFYFYNITHFNIHIIFNIILSSMTSNTSVKCNINWFFPGKHLFESDFLRKCFHILMEKRLNNNTLENYNEIKKIIECFQDGHNNNNENNQHVNKDDGDSKLTPSHDINLDLTKYNIQNILPLFFENKLFSENYKNLFLHEEKCFKNIKSKMRKKNIHWFINKSTNI</sequence>
<name>A0A024VTI9_PLAFA</name>
<dbReference type="SUPFAM" id="SSF54999">
    <property type="entry name" value="Ribosomal protein S10"/>
    <property type="match status" value="1"/>
</dbReference>
<gene>
    <name evidence="1" type="ORF">PFFCH_00743</name>
</gene>
<accession>A0A024VTI9</accession>
<proteinExistence type="predicted"/>
<dbReference type="AlphaFoldDB" id="A0A024VTI9"/>
<reference evidence="1 2" key="2">
    <citation type="submission" date="2013-02" db="EMBL/GenBank/DDBJ databases">
        <title>The Genome Sequence of Plasmodium falciparum FCH/4.</title>
        <authorList>
            <consortium name="The Broad Institute Genome Sequencing Platform"/>
            <consortium name="The Broad Institute Genome Sequencing Center for Infectious Disease"/>
            <person name="Neafsey D."/>
            <person name="Cheeseman I."/>
            <person name="Volkman S."/>
            <person name="Adams J."/>
            <person name="Walker B."/>
            <person name="Young S.K."/>
            <person name="Zeng Q."/>
            <person name="Gargeya S."/>
            <person name="Fitzgerald M."/>
            <person name="Haas B."/>
            <person name="Abouelleil A."/>
            <person name="Alvarado L."/>
            <person name="Arachchi H.M."/>
            <person name="Berlin A.M."/>
            <person name="Chapman S.B."/>
            <person name="Dewar J."/>
            <person name="Goldberg J."/>
            <person name="Griggs A."/>
            <person name="Gujja S."/>
            <person name="Hansen M."/>
            <person name="Howarth C."/>
            <person name="Imamovic A."/>
            <person name="Larimer J."/>
            <person name="McCowan C."/>
            <person name="Murphy C."/>
            <person name="Neiman D."/>
            <person name="Pearson M."/>
            <person name="Priest M."/>
            <person name="Roberts A."/>
            <person name="Saif S."/>
            <person name="Shea T."/>
            <person name="Sisk P."/>
            <person name="Sykes S."/>
            <person name="Wortman J."/>
            <person name="Nusbaum C."/>
            <person name="Birren B."/>
        </authorList>
    </citation>
    <scope>NUCLEOTIDE SEQUENCE [LARGE SCALE GENOMIC DNA]</scope>
    <source>
        <strain evidence="1 2">FCH/4</strain>
    </source>
</reference>
<dbReference type="EMBL" id="KI927824">
    <property type="protein sequence ID" value="ETW31777.1"/>
    <property type="molecule type" value="Genomic_DNA"/>
</dbReference>
<feature type="non-terminal residue" evidence="1">
    <location>
        <position position="1"/>
    </location>
</feature>
<dbReference type="OrthoDB" id="406314at2759"/>
<organism evidence="1 2">
    <name type="scientific">Plasmodium falciparum FCH/4</name>
    <dbReference type="NCBI Taxonomy" id="1036724"/>
    <lineage>
        <taxon>Eukaryota</taxon>
        <taxon>Sar</taxon>
        <taxon>Alveolata</taxon>
        <taxon>Apicomplexa</taxon>
        <taxon>Aconoidasida</taxon>
        <taxon>Haemosporida</taxon>
        <taxon>Plasmodiidae</taxon>
        <taxon>Plasmodium</taxon>
        <taxon>Plasmodium (Laverania)</taxon>
    </lineage>
</organism>
<dbReference type="InterPro" id="IPR036838">
    <property type="entry name" value="Ribosomal_uS10_dom_sf"/>
</dbReference>